<organism evidence="3 4">
    <name type="scientific">Roseofilum casamattae BLCC-M143</name>
    <dbReference type="NCBI Taxonomy" id="3022442"/>
    <lineage>
        <taxon>Bacteria</taxon>
        <taxon>Bacillati</taxon>
        <taxon>Cyanobacteriota</taxon>
        <taxon>Cyanophyceae</taxon>
        <taxon>Desertifilales</taxon>
        <taxon>Desertifilaceae</taxon>
        <taxon>Roseofilum</taxon>
        <taxon>Roseofilum casamattae</taxon>
    </lineage>
</organism>
<dbReference type="InterPro" id="IPR016024">
    <property type="entry name" value="ARM-type_fold"/>
</dbReference>
<dbReference type="RefSeq" id="WP_283757549.1">
    <property type="nucleotide sequence ID" value="NZ_JAQOSQ010000004.1"/>
</dbReference>
<accession>A0ABT7BUN3</accession>
<dbReference type="PANTHER" id="PTHR12697:SF38">
    <property type="entry name" value="PBS LYASE HEAT DOMAIN PROTEIN REPEAT-CONTAINING PROTEIN"/>
    <property type="match status" value="1"/>
</dbReference>
<reference evidence="3 4" key="1">
    <citation type="submission" date="2023-01" db="EMBL/GenBank/DDBJ databases">
        <title>Novel diversity within Roseofilum (Cyanobacteria; Desertifilaceae) from marine benthic mats with descriptions of four novel species.</title>
        <authorList>
            <person name="Wang Y."/>
            <person name="Berthold D.E."/>
            <person name="Hu J."/>
            <person name="Lefler F.W."/>
            <person name="Laughinghouse H.D. IV."/>
        </authorList>
    </citation>
    <scope>NUCLEOTIDE SEQUENCE [LARGE SCALE GENOMIC DNA]</scope>
    <source>
        <strain evidence="3 4">BLCC-M143</strain>
    </source>
</reference>
<dbReference type="SMART" id="SM00567">
    <property type="entry name" value="EZ_HEAT"/>
    <property type="match status" value="6"/>
</dbReference>
<dbReference type="Gene3D" id="1.25.10.10">
    <property type="entry name" value="Leucine-rich Repeat Variant"/>
    <property type="match status" value="2"/>
</dbReference>
<dbReference type="PANTHER" id="PTHR12697">
    <property type="entry name" value="PBS LYASE HEAT-LIKE PROTEIN"/>
    <property type="match status" value="1"/>
</dbReference>
<keyword evidence="4" id="KW-1185">Reference proteome</keyword>
<dbReference type="Pfam" id="PF13646">
    <property type="entry name" value="HEAT_2"/>
    <property type="match status" value="2"/>
</dbReference>
<keyword evidence="2" id="KW-0605">Phycobilisome</keyword>
<evidence type="ECO:0000313" key="4">
    <source>
        <dbReference type="Proteomes" id="UP001232992"/>
    </source>
</evidence>
<sequence>MNALSSSEFAGSGLKSPLSHEETDAFLQKVQPQVMDGTFNSGDRKVLKQTIECLGDTRGMTRLAFAETLGLVGLPASPLLQDALRHHPNVVVRRASAKTLTLIGDPTAVPTLVEAMLNDEDMVVKGSSVGALARTGEVAVPALLDILSNPDHPENYKGLVSWALVFIGAEAKDLVYEQMTSELPEVRAMVIEVMMQVARENPDNCDREIELLLESLGDPVSIVRCEGITALGNLKYVPGIPNVLQLLHHEDMETRKTAAIALMKIGEVSSIDPLETALNQEPEVAVGQVIKLAINTLQNASEEEDDWDDED</sequence>
<dbReference type="EMBL" id="JAQOSQ010000004">
    <property type="protein sequence ID" value="MDJ1182898.1"/>
    <property type="molecule type" value="Genomic_DNA"/>
</dbReference>
<evidence type="ECO:0000313" key="3">
    <source>
        <dbReference type="EMBL" id="MDJ1182898.1"/>
    </source>
</evidence>
<comment type="caution">
    <text evidence="3">The sequence shown here is derived from an EMBL/GenBank/DDBJ whole genome shotgun (WGS) entry which is preliminary data.</text>
</comment>
<proteinExistence type="predicted"/>
<dbReference type="InterPro" id="IPR011989">
    <property type="entry name" value="ARM-like"/>
</dbReference>
<gene>
    <name evidence="3" type="ORF">PMH09_06775</name>
</gene>
<dbReference type="SUPFAM" id="SSF48371">
    <property type="entry name" value="ARM repeat"/>
    <property type="match status" value="1"/>
</dbReference>
<dbReference type="InterPro" id="IPR004155">
    <property type="entry name" value="PBS_lyase_HEAT"/>
</dbReference>
<evidence type="ECO:0000256" key="1">
    <source>
        <dbReference type="ARBA" id="ARBA00022549"/>
    </source>
</evidence>
<keyword evidence="1" id="KW-0042">Antenna complex</keyword>
<protein>
    <submittedName>
        <fullName evidence="3">HEAT repeat domain-containing protein</fullName>
    </submittedName>
</protein>
<evidence type="ECO:0000256" key="2">
    <source>
        <dbReference type="ARBA" id="ARBA00022738"/>
    </source>
</evidence>
<name>A0ABT7BUN3_9CYAN</name>
<dbReference type="Proteomes" id="UP001232992">
    <property type="component" value="Unassembled WGS sequence"/>
</dbReference>